<evidence type="ECO:0000256" key="17">
    <source>
        <dbReference type="SAM" id="MobiDB-lite"/>
    </source>
</evidence>
<evidence type="ECO:0000259" key="18">
    <source>
        <dbReference type="PROSITE" id="PS50089"/>
    </source>
</evidence>
<evidence type="ECO:0000256" key="12">
    <source>
        <dbReference type="ARBA" id="ARBA00023242"/>
    </source>
</evidence>
<dbReference type="Pfam" id="PF26095">
    <property type="entry name" value="CC_Bre1"/>
    <property type="match status" value="1"/>
</dbReference>
<evidence type="ECO:0000256" key="16">
    <source>
        <dbReference type="SAM" id="Coils"/>
    </source>
</evidence>
<keyword evidence="7 14" id="KW-0863">Zinc-finger</keyword>
<dbReference type="InterPro" id="IPR017907">
    <property type="entry name" value="Znf_RING_CS"/>
</dbReference>
<keyword evidence="9 15" id="KW-0862">Zinc</keyword>
<feature type="coiled-coil region" evidence="16">
    <location>
        <begin position="562"/>
        <end position="652"/>
    </location>
</feature>
<dbReference type="PANTHER" id="PTHR23163:SF0">
    <property type="entry name" value="E3 UBIQUITIN-PROTEIN LIGASE BRE1"/>
    <property type="match status" value="1"/>
</dbReference>
<dbReference type="Pfam" id="PF08647">
    <property type="entry name" value="BRE1"/>
    <property type="match status" value="1"/>
</dbReference>
<evidence type="ECO:0000256" key="6">
    <source>
        <dbReference type="ARBA" id="ARBA00022723"/>
    </source>
</evidence>
<keyword evidence="20" id="KW-1185">Reference proteome</keyword>
<feature type="compositionally biased region" description="Basic and acidic residues" evidence="17">
    <location>
        <begin position="45"/>
        <end position="56"/>
    </location>
</feature>
<evidence type="ECO:0000256" key="15">
    <source>
        <dbReference type="RuleBase" id="RU365038"/>
    </source>
</evidence>
<evidence type="ECO:0000313" key="19">
    <source>
        <dbReference type="EMBL" id="KAK0646286.1"/>
    </source>
</evidence>
<dbReference type="GO" id="GO:0006325">
    <property type="term" value="P:chromatin organization"/>
    <property type="evidence" value="ECO:0007669"/>
    <property type="project" value="UniProtKB-KW"/>
</dbReference>
<comment type="function">
    <text evidence="13">E3 ubiquitin-protein ligase that mediates monoubiquitination of histone H2B to form H2BK123ub1. H2BK123ub1 gives a specific tag for epigenetic transcriptional activation and is also a prerequisite for H3K4me and H3K79me formation.</text>
</comment>
<keyword evidence="12 15" id="KW-0539">Nucleus</keyword>
<sequence length="722" mass="81896">MPIATSPSVPPATFSKMEDRKRPASNAVDDGAPPSKRQAVNGSSKSKDDAGDAKEESWIEEYQKGAIYRQMLEYKREKSALETKLQDLEKKSVDHDDHIRVIDAWVLQLLQEIEVLVTGEPEPSSYPEPISRSALSFKDSKDFQRHLADKLKALTTTAGKLFERLYHSRGEVKPEVARLESQVKTLLASQKDLTVKLDRLESENSSLSEQLDTATLKVVKAERKLDRTRSAQVQKLERQALANATTRSAASDENGTPFGSANGDSDELKLQYQEAVAAMAKQKEQLEAAMSEVKALQEENSTFKAKKESITDEDYARTEVFKQFKLQNEDLIKRINHLQATNKELREDAERLHAERTAFRVQLESEAQAVTLELEEQLAQKDQDLTRIRSARDELTAELAMHRATESQERTAITHMNELVEAKVDRITELETELERLRPSEDATMSDTREDLEALSTEELREKYVKLEKDFDSINKELPLLEKSYKKAMSLAHKKVMDLNALEQRIAMLTAEKVKADQKYFAARKDTDIRTAEIRTLRGQNGKSSEIISQLKEVELQNRTLIASLEKQISDMKQSNTSVMAENKKLEAAHTDLSRRAEALKAQISELTSLVKSKDANCATWKEKVMDLETELEKLKARLKGVAKDCEKWKSKCQNNSSEEEEALRGMVICSICRDHFKNTILKGCGHAFCDKCVESRLTNRMRKCPTCNKAFDRSDAMACHF</sequence>
<feature type="domain" description="RING-type" evidence="18">
    <location>
        <begin position="670"/>
        <end position="709"/>
    </location>
</feature>
<keyword evidence="10 15" id="KW-0156">Chromatin regulator</keyword>
<proteinExistence type="inferred from homology"/>
<dbReference type="Pfam" id="PF13923">
    <property type="entry name" value="zf-C3HC4_2"/>
    <property type="match status" value="1"/>
</dbReference>
<dbReference type="InterPro" id="IPR001841">
    <property type="entry name" value="Znf_RING"/>
</dbReference>
<feature type="coiled-coil region" evidence="16">
    <location>
        <begin position="183"/>
        <end position="231"/>
    </location>
</feature>
<name>A0AA39Y785_9PEZI</name>
<feature type="region of interest" description="Disordered" evidence="17">
    <location>
        <begin position="1"/>
        <end position="56"/>
    </location>
</feature>
<feature type="region of interest" description="Disordered" evidence="17">
    <location>
        <begin position="240"/>
        <end position="265"/>
    </location>
</feature>
<keyword evidence="8 15" id="KW-0833">Ubl conjugation pathway</keyword>
<dbReference type="GO" id="GO:0008270">
    <property type="term" value="F:zinc ion binding"/>
    <property type="evidence" value="ECO:0007669"/>
    <property type="project" value="UniProtKB-KW"/>
</dbReference>
<keyword evidence="5 15" id="KW-0808">Transferase</keyword>
<dbReference type="EC" id="2.3.2.27" evidence="15"/>
<dbReference type="GO" id="GO:0033503">
    <property type="term" value="C:HULC complex"/>
    <property type="evidence" value="ECO:0007669"/>
    <property type="project" value="TreeGrafter"/>
</dbReference>
<evidence type="ECO:0000256" key="1">
    <source>
        <dbReference type="ARBA" id="ARBA00000900"/>
    </source>
</evidence>
<dbReference type="InterPro" id="IPR058643">
    <property type="entry name" value="BRE1-like_CC"/>
</dbReference>
<comment type="pathway">
    <text evidence="3 15">Protein modification; protein ubiquitination.</text>
</comment>
<feature type="coiled-coil region" evidence="16">
    <location>
        <begin position="457"/>
        <end position="519"/>
    </location>
</feature>
<comment type="catalytic activity">
    <reaction evidence="1 15">
        <text>S-ubiquitinyl-[E2 ubiquitin-conjugating enzyme]-L-cysteine + [acceptor protein]-L-lysine = [E2 ubiquitin-conjugating enzyme]-L-cysteine + N(6)-ubiquitinyl-[acceptor protein]-L-lysine.</text>
        <dbReference type="EC" id="2.3.2.27"/>
    </reaction>
</comment>
<dbReference type="SMART" id="SM00184">
    <property type="entry name" value="RING"/>
    <property type="match status" value="1"/>
</dbReference>
<dbReference type="GO" id="GO:0016567">
    <property type="term" value="P:protein ubiquitination"/>
    <property type="evidence" value="ECO:0007669"/>
    <property type="project" value="UniProtKB-UniRule"/>
</dbReference>
<dbReference type="GO" id="GO:0061630">
    <property type="term" value="F:ubiquitin protein ligase activity"/>
    <property type="evidence" value="ECO:0007669"/>
    <property type="project" value="UniProtKB-EC"/>
</dbReference>
<feature type="compositionally biased region" description="Polar residues" evidence="17">
    <location>
        <begin position="242"/>
        <end position="263"/>
    </location>
</feature>
<evidence type="ECO:0000256" key="3">
    <source>
        <dbReference type="ARBA" id="ARBA00004906"/>
    </source>
</evidence>
<gene>
    <name evidence="19" type="ORF">B0T16DRAFT_413099</name>
</gene>
<evidence type="ECO:0000256" key="10">
    <source>
        <dbReference type="ARBA" id="ARBA00022853"/>
    </source>
</evidence>
<evidence type="ECO:0000256" key="7">
    <source>
        <dbReference type="ARBA" id="ARBA00022771"/>
    </source>
</evidence>
<comment type="similarity">
    <text evidence="4 15">Belongs to the BRE1 family.</text>
</comment>
<dbReference type="PROSITE" id="PS50089">
    <property type="entry name" value="ZF_RING_2"/>
    <property type="match status" value="1"/>
</dbReference>
<dbReference type="PROSITE" id="PS00518">
    <property type="entry name" value="ZF_RING_1"/>
    <property type="match status" value="1"/>
</dbReference>
<feature type="coiled-coil region" evidence="16">
    <location>
        <begin position="265"/>
        <end position="398"/>
    </location>
</feature>
<dbReference type="AlphaFoldDB" id="A0AA39Y785"/>
<dbReference type="SUPFAM" id="SSF57850">
    <property type="entry name" value="RING/U-box"/>
    <property type="match status" value="1"/>
</dbReference>
<dbReference type="CDD" id="cd16499">
    <property type="entry name" value="RING-HC_Bre1-like"/>
    <property type="match status" value="1"/>
</dbReference>
<dbReference type="Gene3D" id="1.20.5.340">
    <property type="match status" value="1"/>
</dbReference>
<evidence type="ECO:0000256" key="13">
    <source>
        <dbReference type="ARBA" id="ARBA00059679"/>
    </source>
</evidence>
<dbReference type="InterPro" id="IPR013956">
    <property type="entry name" value="E3_ubiquit_lig_Bre1"/>
</dbReference>
<dbReference type="Gene3D" id="3.30.40.10">
    <property type="entry name" value="Zinc/RING finger domain, C3HC4 (zinc finger)"/>
    <property type="match status" value="1"/>
</dbReference>
<keyword evidence="6 15" id="KW-0479">Metal-binding</keyword>
<evidence type="ECO:0000256" key="8">
    <source>
        <dbReference type="ARBA" id="ARBA00022786"/>
    </source>
</evidence>
<dbReference type="InterPro" id="IPR013083">
    <property type="entry name" value="Znf_RING/FYVE/PHD"/>
</dbReference>
<keyword evidence="11 15" id="KW-0175">Coiled coil</keyword>
<evidence type="ECO:0000256" key="2">
    <source>
        <dbReference type="ARBA" id="ARBA00004123"/>
    </source>
</evidence>
<protein>
    <recommendedName>
        <fullName evidence="15">E3 ubiquitin protein ligase</fullName>
        <ecNumber evidence="15">2.3.2.27</ecNumber>
    </recommendedName>
</protein>
<dbReference type="Proteomes" id="UP001174936">
    <property type="component" value="Unassembled WGS sequence"/>
</dbReference>
<evidence type="ECO:0000256" key="11">
    <source>
        <dbReference type="ARBA" id="ARBA00023054"/>
    </source>
</evidence>
<accession>A0AA39Y785</accession>
<evidence type="ECO:0000256" key="9">
    <source>
        <dbReference type="ARBA" id="ARBA00022833"/>
    </source>
</evidence>
<comment type="caution">
    <text evidence="19">The sequence shown here is derived from an EMBL/GenBank/DDBJ whole genome shotgun (WGS) entry which is preliminary data.</text>
</comment>
<evidence type="ECO:0000313" key="20">
    <source>
        <dbReference type="Proteomes" id="UP001174936"/>
    </source>
</evidence>
<comment type="subcellular location">
    <subcellularLocation>
        <location evidence="2 15">Nucleus</location>
    </subcellularLocation>
</comment>
<dbReference type="EMBL" id="JAULSV010000004">
    <property type="protein sequence ID" value="KAK0646286.1"/>
    <property type="molecule type" value="Genomic_DNA"/>
</dbReference>
<organism evidence="19 20">
    <name type="scientific">Cercophora newfieldiana</name>
    <dbReference type="NCBI Taxonomy" id="92897"/>
    <lineage>
        <taxon>Eukaryota</taxon>
        <taxon>Fungi</taxon>
        <taxon>Dikarya</taxon>
        <taxon>Ascomycota</taxon>
        <taxon>Pezizomycotina</taxon>
        <taxon>Sordariomycetes</taxon>
        <taxon>Sordariomycetidae</taxon>
        <taxon>Sordariales</taxon>
        <taxon>Lasiosphaeriaceae</taxon>
        <taxon>Cercophora</taxon>
    </lineage>
</organism>
<evidence type="ECO:0000256" key="5">
    <source>
        <dbReference type="ARBA" id="ARBA00022679"/>
    </source>
</evidence>
<reference evidence="19" key="1">
    <citation type="submission" date="2023-06" db="EMBL/GenBank/DDBJ databases">
        <title>Genome-scale phylogeny and comparative genomics of the fungal order Sordariales.</title>
        <authorList>
            <consortium name="Lawrence Berkeley National Laboratory"/>
            <person name="Hensen N."/>
            <person name="Bonometti L."/>
            <person name="Westerberg I."/>
            <person name="Brannstrom I.O."/>
            <person name="Guillou S."/>
            <person name="Cros-Aarteil S."/>
            <person name="Calhoun S."/>
            <person name="Haridas S."/>
            <person name="Kuo A."/>
            <person name="Mondo S."/>
            <person name="Pangilinan J."/>
            <person name="Riley R."/>
            <person name="Labutti K."/>
            <person name="Andreopoulos B."/>
            <person name="Lipzen A."/>
            <person name="Chen C."/>
            <person name="Yanf M."/>
            <person name="Daum C."/>
            <person name="Ng V."/>
            <person name="Clum A."/>
            <person name="Steindorff A."/>
            <person name="Ohm R."/>
            <person name="Martin F."/>
            <person name="Silar P."/>
            <person name="Natvig D."/>
            <person name="Lalanne C."/>
            <person name="Gautier V."/>
            <person name="Ament-Velasquez S.L."/>
            <person name="Kruys A."/>
            <person name="Hutchinson M.I."/>
            <person name="Powell A.J."/>
            <person name="Barry K."/>
            <person name="Miller A.N."/>
            <person name="Grigoriev I.V."/>
            <person name="Debuchy R."/>
            <person name="Gladieux P."/>
            <person name="Thoren M.H."/>
            <person name="Johannesson H."/>
        </authorList>
    </citation>
    <scope>NUCLEOTIDE SEQUENCE</scope>
    <source>
        <strain evidence="19">SMH2532-1</strain>
    </source>
</reference>
<evidence type="ECO:0000256" key="4">
    <source>
        <dbReference type="ARBA" id="ARBA00005555"/>
    </source>
</evidence>
<evidence type="ECO:0000256" key="14">
    <source>
        <dbReference type="PROSITE-ProRule" id="PRU00175"/>
    </source>
</evidence>
<dbReference type="GO" id="GO:0005634">
    <property type="term" value="C:nucleus"/>
    <property type="evidence" value="ECO:0007669"/>
    <property type="project" value="UniProtKB-SubCell"/>
</dbReference>
<dbReference type="PANTHER" id="PTHR23163">
    <property type="entry name" value="RING FINGER PROTEIN-RELATED"/>
    <property type="match status" value="1"/>
</dbReference>